<evidence type="ECO:0000313" key="2">
    <source>
        <dbReference type="Proteomes" id="UP001596514"/>
    </source>
</evidence>
<dbReference type="EMBL" id="JBHTEE010000001">
    <property type="protein sequence ID" value="MFC7606727.1"/>
    <property type="molecule type" value="Genomic_DNA"/>
</dbReference>
<proteinExistence type="predicted"/>
<evidence type="ECO:0000313" key="1">
    <source>
        <dbReference type="EMBL" id="MFC7606727.1"/>
    </source>
</evidence>
<keyword evidence="2" id="KW-1185">Reference proteome</keyword>
<gene>
    <name evidence="1" type="ORF">ACFQVD_42190</name>
</gene>
<protein>
    <submittedName>
        <fullName evidence="1">Uncharacterized protein</fullName>
    </submittedName>
</protein>
<dbReference type="Proteomes" id="UP001596514">
    <property type="component" value="Unassembled WGS sequence"/>
</dbReference>
<sequence>MDFVFQTGTGQSRGRLPDVMDGFARPVLAARVAGRCGSSEKHLT</sequence>
<reference evidence="2" key="1">
    <citation type="journal article" date="2019" name="Int. J. Syst. Evol. Microbiol.">
        <title>The Global Catalogue of Microorganisms (GCM) 10K type strain sequencing project: providing services to taxonomists for standard genome sequencing and annotation.</title>
        <authorList>
            <consortium name="The Broad Institute Genomics Platform"/>
            <consortium name="The Broad Institute Genome Sequencing Center for Infectious Disease"/>
            <person name="Wu L."/>
            <person name="Ma J."/>
        </authorList>
    </citation>
    <scope>NUCLEOTIDE SEQUENCE [LARGE SCALE GENOMIC DNA]</scope>
    <source>
        <strain evidence="2">JCM 10083</strain>
    </source>
</reference>
<dbReference type="RefSeq" id="WP_343975077.1">
    <property type="nucleotide sequence ID" value="NZ_BAAAGK010000128.1"/>
</dbReference>
<organism evidence="1 2">
    <name type="scientific">Streptosporangium amethystogenes subsp. fukuiense</name>
    <dbReference type="NCBI Taxonomy" id="698418"/>
    <lineage>
        <taxon>Bacteria</taxon>
        <taxon>Bacillati</taxon>
        <taxon>Actinomycetota</taxon>
        <taxon>Actinomycetes</taxon>
        <taxon>Streptosporangiales</taxon>
        <taxon>Streptosporangiaceae</taxon>
        <taxon>Streptosporangium</taxon>
    </lineage>
</organism>
<accession>A0ABW2TEL2</accession>
<comment type="caution">
    <text evidence="1">The sequence shown here is derived from an EMBL/GenBank/DDBJ whole genome shotgun (WGS) entry which is preliminary data.</text>
</comment>
<name>A0ABW2TEL2_9ACTN</name>